<dbReference type="Pfam" id="PF14064">
    <property type="entry name" value="HmuY"/>
    <property type="match status" value="2"/>
</dbReference>
<dbReference type="RefSeq" id="WP_067760090.1">
    <property type="nucleotide sequence ID" value="NZ_CP015772.1"/>
</dbReference>
<name>A0A1A9I5Z7_9BACT</name>
<accession>A0A1A9I5Z7</accession>
<evidence type="ECO:0000313" key="2">
    <source>
        <dbReference type="Proteomes" id="UP000077667"/>
    </source>
</evidence>
<organism evidence="1 2">
    <name type="scientific">Niabella ginsenosidivorans</name>
    <dbReference type="NCBI Taxonomy" id="1176587"/>
    <lineage>
        <taxon>Bacteria</taxon>
        <taxon>Pseudomonadati</taxon>
        <taxon>Bacteroidota</taxon>
        <taxon>Chitinophagia</taxon>
        <taxon>Chitinophagales</taxon>
        <taxon>Chitinophagaceae</taxon>
        <taxon>Niabella</taxon>
    </lineage>
</organism>
<keyword evidence="2" id="KW-1185">Reference proteome</keyword>
<dbReference type="PROSITE" id="PS51257">
    <property type="entry name" value="PROKAR_LIPOPROTEIN"/>
    <property type="match status" value="1"/>
</dbReference>
<gene>
    <name evidence="1" type="ORF">A8C56_20120</name>
</gene>
<proteinExistence type="predicted"/>
<dbReference type="OrthoDB" id="1091850at2"/>
<evidence type="ECO:0008006" key="3">
    <source>
        <dbReference type="Google" id="ProtNLM"/>
    </source>
</evidence>
<dbReference type="KEGG" id="nia:A8C56_20120"/>
<dbReference type="EMBL" id="CP015772">
    <property type="protein sequence ID" value="ANH82983.1"/>
    <property type="molecule type" value="Genomic_DNA"/>
</dbReference>
<sequence length="361" mass="39174">MKKILMISVAVAALASCSKDKDPLIIVPPSSGSQMTLNGLDGSEGGDGSKAANSVFVDFSADKQYTVARKNWDLGFYTGSDFRAIINNTAVAYAKATTKTDLNAVGSADTVGLKLEFDQNVPTAADFTMMDNLNGNISQTLISASATETDNKVFILNRGTGGGIVRSQNQYMKLRVLRNSNGYTLQYAPLTANTYNTLSISKTGDGDFVYISLDNGNTVSGFPAKIEWDIEWTYSAYKTNFGVDVMYPFSDLVALNQLNGVQAFERVYSGDAVASDAFTKFNKDSVAKYTFSSDRWTIGSNWRATAGTPAGIKHDRFYIIKDASGNYYKLKFIAMGPVGYPTVVDDGGTRGKPEIQYELIK</sequence>
<dbReference type="AlphaFoldDB" id="A0A1A9I5Z7"/>
<dbReference type="InterPro" id="IPR025921">
    <property type="entry name" value="HmuY"/>
</dbReference>
<dbReference type="Proteomes" id="UP000077667">
    <property type="component" value="Chromosome"/>
</dbReference>
<reference evidence="1 2" key="1">
    <citation type="submission" date="2016-05" db="EMBL/GenBank/DDBJ databases">
        <title>Niabella ginsenosidivorans BS26 whole genome sequencing.</title>
        <authorList>
            <person name="Im W.T."/>
            <person name="Siddiqi M.Z."/>
        </authorList>
    </citation>
    <scope>NUCLEOTIDE SEQUENCE [LARGE SCALE GENOMIC DNA]</scope>
    <source>
        <strain evidence="1 2">BS26</strain>
    </source>
</reference>
<protein>
    <recommendedName>
        <fullName evidence="3">HmuY protein</fullName>
    </recommendedName>
</protein>
<dbReference type="CDD" id="cd12105">
    <property type="entry name" value="HmuY"/>
    <property type="match status" value="1"/>
</dbReference>
<dbReference type="STRING" id="1176587.A8C56_20120"/>
<evidence type="ECO:0000313" key="1">
    <source>
        <dbReference type="EMBL" id="ANH82983.1"/>
    </source>
</evidence>